<sequence length="221" mass="25422">MPIPGLAFLSTILFPPPSWTLSRNFVATLTVEPSLSSPFHSFPSIPSPHTHSLSLSVCVCVSGSLSLTKSPRLLFLSSQGLQTPRQRPPKPRIDQVARHIHLSRRRATLRLQRPRQGDCGHGRWNWHAVARLIDCTDHAPAALFDFHLKATDETRRRIRQRRRRRRRRRTRRPERAKRQPSSSSRQARQDHTEDTTQSQQTRHGTDLEFRCPARLTSTSLD</sequence>
<name>A0A2T2ZS29_9PEZI</name>
<accession>A0A2T2ZS29</accession>
<proteinExistence type="predicted"/>
<keyword evidence="3" id="KW-1185">Reference proteome</keyword>
<gene>
    <name evidence="2" type="ORF">BD289DRAFT_215766</name>
</gene>
<reference evidence="2 3" key="1">
    <citation type="journal article" date="2018" name="Mycol. Prog.">
        <title>Coniella lustricola, a new species from submerged detritus.</title>
        <authorList>
            <person name="Raudabaugh D.B."/>
            <person name="Iturriaga T."/>
            <person name="Carver A."/>
            <person name="Mondo S."/>
            <person name="Pangilinan J."/>
            <person name="Lipzen A."/>
            <person name="He G."/>
            <person name="Amirebrahimi M."/>
            <person name="Grigoriev I.V."/>
            <person name="Miller A.N."/>
        </authorList>
    </citation>
    <scope>NUCLEOTIDE SEQUENCE [LARGE SCALE GENOMIC DNA]</scope>
    <source>
        <strain evidence="2 3">B22-T-1</strain>
    </source>
</reference>
<dbReference type="EMBL" id="KZ678856">
    <property type="protein sequence ID" value="PSR74520.1"/>
    <property type="molecule type" value="Genomic_DNA"/>
</dbReference>
<feature type="compositionally biased region" description="Basic residues" evidence="1">
    <location>
        <begin position="156"/>
        <end position="175"/>
    </location>
</feature>
<feature type="region of interest" description="Disordered" evidence="1">
    <location>
        <begin position="155"/>
        <end position="221"/>
    </location>
</feature>
<dbReference type="InParanoid" id="A0A2T2ZS29"/>
<protein>
    <submittedName>
        <fullName evidence="2">Uncharacterized protein</fullName>
    </submittedName>
</protein>
<dbReference type="AlphaFoldDB" id="A0A2T2ZS29"/>
<evidence type="ECO:0000313" key="3">
    <source>
        <dbReference type="Proteomes" id="UP000241462"/>
    </source>
</evidence>
<dbReference type="Proteomes" id="UP000241462">
    <property type="component" value="Unassembled WGS sequence"/>
</dbReference>
<organism evidence="2 3">
    <name type="scientific">Coniella lustricola</name>
    <dbReference type="NCBI Taxonomy" id="2025994"/>
    <lineage>
        <taxon>Eukaryota</taxon>
        <taxon>Fungi</taxon>
        <taxon>Dikarya</taxon>
        <taxon>Ascomycota</taxon>
        <taxon>Pezizomycotina</taxon>
        <taxon>Sordariomycetes</taxon>
        <taxon>Sordariomycetidae</taxon>
        <taxon>Diaporthales</taxon>
        <taxon>Schizoparmaceae</taxon>
        <taxon>Coniella</taxon>
    </lineage>
</organism>
<evidence type="ECO:0000313" key="2">
    <source>
        <dbReference type="EMBL" id="PSR74520.1"/>
    </source>
</evidence>
<evidence type="ECO:0000256" key="1">
    <source>
        <dbReference type="SAM" id="MobiDB-lite"/>
    </source>
</evidence>